<dbReference type="GO" id="GO:0008270">
    <property type="term" value="F:zinc ion binding"/>
    <property type="evidence" value="ECO:0007669"/>
    <property type="project" value="UniProtKB-KW"/>
</dbReference>
<dbReference type="InterPro" id="IPR006612">
    <property type="entry name" value="THAP_Znf"/>
</dbReference>
<feature type="domain" description="THAP-type" evidence="5">
    <location>
        <begin position="38"/>
        <end position="93"/>
    </location>
</feature>
<evidence type="ECO:0000256" key="4">
    <source>
        <dbReference type="ARBA" id="ARBA00023125"/>
    </source>
</evidence>
<dbReference type="STRING" id="32507.ENSNBRP00000020754"/>
<dbReference type="GeneTree" id="ENSGT00940000177747"/>
<evidence type="ECO:0000256" key="3">
    <source>
        <dbReference type="ARBA" id="ARBA00022833"/>
    </source>
</evidence>
<keyword evidence="3" id="KW-0862">Zinc</keyword>
<dbReference type="GO" id="GO:0003677">
    <property type="term" value="F:DNA binding"/>
    <property type="evidence" value="ECO:0007669"/>
    <property type="project" value="UniProtKB-KW"/>
</dbReference>
<evidence type="ECO:0000256" key="1">
    <source>
        <dbReference type="ARBA" id="ARBA00022723"/>
    </source>
</evidence>
<keyword evidence="4" id="KW-0238">DNA-binding</keyword>
<keyword evidence="7" id="KW-1185">Reference proteome</keyword>
<dbReference type="Ensembl" id="ENSNBRT00000021316.1">
    <property type="protein sequence ID" value="ENSNBRP00000020754.1"/>
    <property type="gene ID" value="ENSNBRG00000015954.1"/>
</dbReference>
<name>A0A3Q4MVY5_NEOBR</name>
<dbReference type="Bgee" id="ENSNBRG00000015954">
    <property type="expression patterns" value="Expressed in brain and 5 other cell types or tissues"/>
</dbReference>
<evidence type="ECO:0000313" key="6">
    <source>
        <dbReference type="Ensembl" id="ENSNBRP00000020754.1"/>
    </source>
</evidence>
<reference evidence="6" key="2">
    <citation type="submission" date="2025-09" db="UniProtKB">
        <authorList>
            <consortium name="Ensembl"/>
        </authorList>
    </citation>
    <scope>IDENTIFICATION</scope>
</reference>
<dbReference type="AlphaFoldDB" id="A0A3Q4MVY5"/>
<keyword evidence="1" id="KW-0479">Metal-binding</keyword>
<proteinExistence type="predicted"/>
<protein>
    <recommendedName>
        <fullName evidence="5">THAP-type domain-containing protein</fullName>
    </recommendedName>
</protein>
<accession>A0A3Q4MVY5</accession>
<organism evidence="6 7">
    <name type="scientific">Neolamprologus brichardi</name>
    <name type="common">Fairy cichlid</name>
    <name type="synonym">Lamprologus brichardi</name>
    <dbReference type="NCBI Taxonomy" id="32507"/>
    <lineage>
        <taxon>Eukaryota</taxon>
        <taxon>Metazoa</taxon>
        <taxon>Chordata</taxon>
        <taxon>Craniata</taxon>
        <taxon>Vertebrata</taxon>
        <taxon>Euteleostomi</taxon>
        <taxon>Actinopterygii</taxon>
        <taxon>Neopterygii</taxon>
        <taxon>Teleostei</taxon>
        <taxon>Neoteleostei</taxon>
        <taxon>Acanthomorphata</taxon>
        <taxon>Ovalentaria</taxon>
        <taxon>Cichlomorphae</taxon>
        <taxon>Cichliformes</taxon>
        <taxon>Cichlidae</taxon>
        <taxon>African cichlids</taxon>
        <taxon>Pseudocrenilabrinae</taxon>
        <taxon>Lamprologini</taxon>
        <taxon>Neolamprologus</taxon>
    </lineage>
</organism>
<evidence type="ECO:0000256" key="2">
    <source>
        <dbReference type="ARBA" id="ARBA00022771"/>
    </source>
</evidence>
<sequence length="127" mass="14193">MLKCGSYSKRALKCNAVRPLLQLEGHICSPACAPSLVRRLEWVLFLFEVNKQRLKESSWTDITICSEHFTDDCFVSLALSGSVQLKPGAVPSLWTMAPALQLCLRRSLLAMKKANLQTMKRKAIEVG</sequence>
<dbReference type="Pfam" id="PF05485">
    <property type="entry name" value="THAP"/>
    <property type="match status" value="1"/>
</dbReference>
<dbReference type="Proteomes" id="UP000261580">
    <property type="component" value="Unassembled WGS sequence"/>
</dbReference>
<evidence type="ECO:0000313" key="7">
    <source>
        <dbReference type="Proteomes" id="UP000261580"/>
    </source>
</evidence>
<reference evidence="6" key="1">
    <citation type="submission" date="2025-08" db="UniProtKB">
        <authorList>
            <consortium name="Ensembl"/>
        </authorList>
    </citation>
    <scope>IDENTIFICATION</scope>
</reference>
<dbReference type="SUPFAM" id="SSF57716">
    <property type="entry name" value="Glucocorticoid receptor-like (DNA-binding domain)"/>
    <property type="match status" value="1"/>
</dbReference>
<evidence type="ECO:0000259" key="5">
    <source>
        <dbReference type="Pfam" id="PF05485"/>
    </source>
</evidence>
<keyword evidence="2" id="KW-0863">Zinc-finger</keyword>